<evidence type="ECO:0000256" key="3">
    <source>
        <dbReference type="ARBA" id="ARBA00022563"/>
    </source>
</evidence>
<dbReference type="GO" id="GO:0006730">
    <property type="term" value="P:one-carbon metabolic process"/>
    <property type="evidence" value="ECO:0007669"/>
    <property type="project" value="UniProtKB-KW"/>
</dbReference>
<comment type="similarity">
    <text evidence="2">Belongs to the adenosylhomocysteinase family.</text>
</comment>
<dbReference type="GO" id="GO:0004013">
    <property type="term" value="F:adenosylhomocysteinase activity"/>
    <property type="evidence" value="ECO:0007669"/>
    <property type="project" value="TreeGrafter"/>
</dbReference>
<evidence type="ECO:0000313" key="6">
    <source>
        <dbReference type="EMBL" id="TWG11460.1"/>
    </source>
</evidence>
<dbReference type="Pfam" id="PF00670">
    <property type="entry name" value="AdoHcyase_NAD"/>
    <property type="match status" value="1"/>
</dbReference>
<dbReference type="SUPFAM" id="SSF52283">
    <property type="entry name" value="Formate/glycerate dehydrogenase catalytic domain-like"/>
    <property type="match status" value="1"/>
</dbReference>
<dbReference type="InterPro" id="IPR000043">
    <property type="entry name" value="Adenosylhomocysteinase-like"/>
</dbReference>
<comment type="cofactor">
    <cofactor evidence="1">
        <name>NAD(+)</name>
        <dbReference type="ChEBI" id="CHEBI:57540"/>
    </cofactor>
</comment>
<dbReference type="RefSeq" id="WP_122978164.1">
    <property type="nucleotide sequence ID" value="NZ_BOMX01000134.1"/>
</dbReference>
<reference evidence="6 7" key="1">
    <citation type="submission" date="2019-06" db="EMBL/GenBank/DDBJ databases">
        <title>Sequencing the genomes of 1000 actinobacteria strains.</title>
        <authorList>
            <person name="Klenk H.-P."/>
        </authorList>
    </citation>
    <scope>NUCLEOTIDE SEQUENCE [LARGE SCALE GENOMIC DNA]</scope>
    <source>
        <strain evidence="6 7">DSM 43866</strain>
    </source>
</reference>
<comment type="caution">
    <text evidence="6">The sequence shown here is derived from an EMBL/GenBank/DDBJ whole genome shotgun (WGS) entry which is preliminary data.</text>
</comment>
<keyword evidence="4" id="KW-0520">NAD</keyword>
<dbReference type="InterPro" id="IPR011051">
    <property type="entry name" value="RmlC_Cupin_sf"/>
</dbReference>
<sequence length="509" mass="54646">MEHLTERDVPGDPWLRRSLPVSHRVAGDLAGLRYPGRRLACWLHLVPNMMPLFDWLMSTGAELLIGSCDPGTADPAVVDQLRGRGARVLSSGPKPADRRAALDEAVAWRPDLVTEMGGELIAELVRRGCPPRAAMESTTTGIHRLSAVAPLPMPVLNWNDIPLKQLVEHRFHVADALWTAFSALTGIGLLGRRVLVLGYGNVGKGVATQARALGAIVTVADPDPLRLVEARLHGCATAPHATTAAARAEVVVTASGRDGTLDAAVMDRLPDGAILINAGHAPTEFDLDHLHRWPCRQQRPGVAGFTRPDGSHLFVLGDASPLNLAYPHGSLGDDLWDPFNGLMMFGCRWLLDGTWQTAASGLVPFPDREQRVLAELMLTEVRDRPATVVDPADLAPIGPADGGHELREVVGAHLPGSQRRHSLAHSTLRPDGRIPVHRHETTEETFIVAAGSGRVLLDGTESSVTAGQVVVVPPGVRHGFRAGPDGMRLWAVSTPSWTPADHHDDGSPR</sequence>
<keyword evidence="3" id="KW-0554">One-carbon metabolism</keyword>
<gene>
    <name evidence="6" type="ORF">FHX34_106190</name>
</gene>
<dbReference type="SUPFAM" id="SSF51182">
    <property type="entry name" value="RmlC-like cupins"/>
    <property type="match status" value="1"/>
</dbReference>
<proteinExistence type="inferred from homology"/>
<evidence type="ECO:0000256" key="1">
    <source>
        <dbReference type="ARBA" id="ARBA00001911"/>
    </source>
</evidence>
<dbReference type="Gene3D" id="3.40.50.720">
    <property type="entry name" value="NAD(P)-binding Rossmann-like Domain"/>
    <property type="match status" value="1"/>
</dbReference>
<evidence type="ECO:0000259" key="5">
    <source>
        <dbReference type="SMART" id="SM00997"/>
    </source>
</evidence>
<name>A0A561VIK9_ACTTI</name>
<accession>A0A561VIK9</accession>
<dbReference type="Pfam" id="PF07883">
    <property type="entry name" value="Cupin_2"/>
    <property type="match status" value="1"/>
</dbReference>
<dbReference type="Gene3D" id="3.40.50.1480">
    <property type="entry name" value="Adenosylhomocysteinase-like"/>
    <property type="match status" value="1"/>
</dbReference>
<protein>
    <submittedName>
        <fullName evidence="6">Adenosylhomocysteinase</fullName>
    </submittedName>
</protein>
<organism evidence="6 7">
    <name type="scientific">Actinoplanes teichomyceticus</name>
    <dbReference type="NCBI Taxonomy" id="1867"/>
    <lineage>
        <taxon>Bacteria</taxon>
        <taxon>Bacillati</taxon>
        <taxon>Actinomycetota</taxon>
        <taxon>Actinomycetes</taxon>
        <taxon>Micromonosporales</taxon>
        <taxon>Micromonosporaceae</taxon>
        <taxon>Actinoplanes</taxon>
    </lineage>
</organism>
<dbReference type="InterPro" id="IPR013096">
    <property type="entry name" value="Cupin_2"/>
</dbReference>
<dbReference type="GO" id="GO:0005829">
    <property type="term" value="C:cytosol"/>
    <property type="evidence" value="ECO:0007669"/>
    <property type="project" value="TreeGrafter"/>
</dbReference>
<feature type="domain" description="S-adenosyl-L-homocysteine hydrolase NAD binding" evidence="5">
    <location>
        <begin position="169"/>
        <end position="329"/>
    </location>
</feature>
<dbReference type="InterPro" id="IPR014710">
    <property type="entry name" value="RmlC-like_jellyroll"/>
</dbReference>
<dbReference type="GO" id="GO:0033353">
    <property type="term" value="P:S-adenosylmethionine cycle"/>
    <property type="evidence" value="ECO:0007669"/>
    <property type="project" value="TreeGrafter"/>
</dbReference>
<dbReference type="AlphaFoldDB" id="A0A561VIK9"/>
<dbReference type="InterPro" id="IPR036291">
    <property type="entry name" value="NAD(P)-bd_dom_sf"/>
</dbReference>
<dbReference type="SMART" id="SM00996">
    <property type="entry name" value="AdoHcyase"/>
    <property type="match status" value="1"/>
</dbReference>
<dbReference type="PROSITE" id="PS00739">
    <property type="entry name" value="ADOHCYASE_2"/>
    <property type="match status" value="1"/>
</dbReference>
<dbReference type="PANTHER" id="PTHR23420:SF0">
    <property type="entry name" value="ADENOSYLHOMOCYSTEINASE"/>
    <property type="match status" value="1"/>
</dbReference>
<dbReference type="Gene3D" id="2.60.120.10">
    <property type="entry name" value="Jelly Rolls"/>
    <property type="match status" value="1"/>
</dbReference>
<dbReference type="SMART" id="SM00997">
    <property type="entry name" value="AdoHcyase_NAD"/>
    <property type="match status" value="1"/>
</dbReference>
<dbReference type="InterPro" id="IPR020082">
    <property type="entry name" value="S-Ado-L-homoCys_hydrolase_CS"/>
</dbReference>
<dbReference type="InterPro" id="IPR042172">
    <property type="entry name" value="Adenosylhomocyst_ase-like_sf"/>
</dbReference>
<dbReference type="OrthoDB" id="9802717at2"/>
<dbReference type="InterPro" id="IPR015878">
    <property type="entry name" value="Ado_hCys_hydrolase_NAD-bd"/>
</dbReference>
<dbReference type="SUPFAM" id="SSF51735">
    <property type="entry name" value="NAD(P)-binding Rossmann-fold domains"/>
    <property type="match status" value="1"/>
</dbReference>
<dbReference type="Proteomes" id="UP000320239">
    <property type="component" value="Unassembled WGS sequence"/>
</dbReference>
<dbReference type="EMBL" id="VIWY01000006">
    <property type="protein sequence ID" value="TWG11460.1"/>
    <property type="molecule type" value="Genomic_DNA"/>
</dbReference>
<keyword evidence="7" id="KW-1185">Reference proteome</keyword>
<dbReference type="PANTHER" id="PTHR23420">
    <property type="entry name" value="ADENOSYLHOMOCYSTEINASE"/>
    <property type="match status" value="1"/>
</dbReference>
<evidence type="ECO:0000256" key="4">
    <source>
        <dbReference type="ARBA" id="ARBA00023027"/>
    </source>
</evidence>
<evidence type="ECO:0000313" key="7">
    <source>
        <dbReference type="Proteomes" id="UP000320239"/>
    </source>
</evidence>
<evidence type="ECO:0000256" key="2">
    <source>
        <dbReference type="ARBA" id="ARBA00007122"/>
    </source>
</evidence>